<accession>A0A645FZ28</accession>
<dbReference type="AlphaFoldDB" id="A0A645FZ28"/>
<sequence>MNSTKIVARLIESFNRQQPLAIHHRHLLADLTGVIITNSADGK</sequence>
<evidence type="ECO:0000313" key="1">
    <source>
        <dbReference type="EMBL" id="MPN18962.1"/>
    </source>
</evidence>
<proteinExistence type="predicted"/>
<gene>
    <name evidence="1" type="ORF">SDC9_166327</name>
</gene>
<name>A0A645FZ28_9ZZZZ</name>
<dbReference type="EMBL" id="VSSQ01066411">
    <property type="protein sequence ID" value="MPN18962.1"/>
    <property type="molecule type" value="Genomic_DNA"/>
</dbReference>
<comment type="caution">
    <text evidence="1">The sequence shown here is derived from an EMBL/GenBank/DDBJ whole genome shotgun (WGS) entry which is preliminary data.</text>
</comment>
<reference evidence="1" key="1">
    <citation type="submission" date="2019-08" db="EMBL/GenBank/DDBJ databases">
        <authorList>
            <person name="Kucharzyk K."/>
            <person name="Murdoch R.W."/>
            <person name="Higgins S."/>
            <person name="Loffler F."/>
        </authorList>
    </citation>
    <scope>NUCLEOTIDE SEQUENCE</scope>
</reference>
<organism evidence="1">
    <name type="scientific">bioreactor metagenome</name>
    <dbReference type="NCBI Taxonomy" id="1076179"/>
    <lineage>
        <taxon>unclassified sequences</taxon>
        <taxon>metagenomes</taxon>
        <taxon>ecological metagenomes</taxon>
    </lineage>
</organism>
<protein>
    <submittedName>
        <fullName evidence="1">Uncharacterized protein</fullName>
    </submittedName>
</protein>